<evidence type="ECO:0000256" key="1">
    <source>
        <dbReference type="ARBA" id="ARBA00003535"/>
    </source>
</evidence>
<dbReference type="GO" id="GO:0018580">
    <property type="term" value="F:nitronate monooxygenase activity"/>
    <property type="evidence" value="ECO:0007669"/>
    <property type="project" value="InterPro"/>
</dbReference>
<dbReference type="InterPro" id="IPR004136">
    <property type="entry name" value="NMO"/>
</dbReference>
<evidence type="ECO:0000256" key="3">
    <source>
        <dbReference type="ARBA" id="ARBA00022630"/>
    </source>
</evidence>
<dbReference type="PANTHER" id="PTHR32332">
    <property type="entry name" value="2-NITROPROPANE DIOXYGENASE"/>
    <property type="match status" value="1"/>
</dbReference>
<keyword evidence="3" id="KW-0285">Flavoprotein</keyword>
<evidence type="ECO:0000256" key="2">
    <source>
        <dbReference type="ARBA" id="ARBA00013457"/>
    </source>
</evidence>
<dbReference type="InterPro" id="IPR013785">
    <property type="entry name" value="Aldolase_TIM"/>
</dbReference>
<evidence type="ECO:0000256" key="4">
    <source>
        <dbReference type="ARBA" id="ARBA00022643"/>
    </source>
</evidence>
<reference evidence="6 7" key="1">
    <citation type="submission" date="2015-03" db="EMBL/GenBank/DDBJ databases">
        <authorList>
            <person name="Zheng J."/>
            <person name="Ganezle M."/>
        </authorList>
    </citation>
    <scope>NUCLEOTIDE SEQUENCE [LARGE SCALE GENOMIC DNA]</scope>
    <source>
        <strain evidence="6 7">LP38</strain>
    </source>
</reference>
<name>A0A0F3RUX7_9LACO</name>
<keyword evidence="5" id="KW-0560">Oxidoreductase</keyword>
<comment type="function">
    <text evidence="1">Nitronate monooxygenase that uses molecular oxygen to catalyze the oxidative denitrification of alkyl nitronates. Acts on propionate 3-nitronate (P3N), the presumed physiological substrate. Probably functions in the detoxification of P3N, a metabolic poison produced by plants and fungi as a defense mechanism.</text>
</comment>
<proteinExistence type="predicted"/>
<dbReference type="PATRIC" id="fig|216463.3.peg.905"/>
<dbReference type="Pfam" id="PF03060">
    <property type="entry name" value="NMO"/>
    <property type="match status" value="1"/>
</dbReference>
<evidence type="ECO:0000313" key="6">
    <source>
        <dbReference type="EMBL" id="KJW12587.1"/>
    </source>
</evidence>
<gene>
    <name evidence="6" type="ORF">VC81_08925</name>
</gene>
<comment type="caution">
    <text evidence="6">The sequence shown here is derived from an EMBL/GenBank/DDBJ whole genome shotgun (WGS) entry which is preliminary data.</text>
</comment>
<evidence type="ECO:0000256" key="5">
    <source>
        <dbReference type="ARBA" id="ARBA00023002"/>
    </source>
</evidence>
<dbReference type="AlphaFoldDB" id="A0A0F3RUX7"/>
<evidence type="ECO:0000313" key="7">
    <source>
        <dbReference type="Proteomes" id="UP000033491"/>
    </source>
</evidence>
<dbReference type="EMBL" id="JZCR01000019">
    <property type="protein sequence ID" value="KJW12587.1"/>
    <property type="molecule type" value="Genomic_DNA"/>
</dbReference>
<protein>
    <recommendedName>
        <fullName evidence="2">Probable nitronate monooxygenase</fullName>
    </recommendedName>
</protein>
<keyword evidence="4" id="KW-0288">FMN</keyword>
<dbReference type="STRING" id="216463.VC81_08925"/>
<dbReference type="SUPFAM" id="SSF51412">
    <property type="entry name" value="Inosine monophosphate dehydrogenase (IMPDH)"/>
    <property type="match status" value="1"/>
</dbReference>
<dbReference type="PANTHER" id="PTHR32332:SF20">
    <property type="entry name" value="2-NITROPROPANE DIOXYGENASE-LIKE PROTEIN"/>
    <property type="match status" value="1"/>
</dbReference>
<organism evidence="6 7">
    <name type="scientific">Levilactobacillus spicheri</name>
    <dbReference type="NCBI Taxonomy" id="216463"/>
    <lineage>
        <taxon>Bacteria</taxon>
        <taxon>Bacillati</taxon>
        <taxon>Bacillota</taxon>
        <taxon>Bacilli</taxon>
        <taxon>Lactobacillales</taxon>
        <taxon>Lactobacillaceae</taxon>
        <taxon>Levilactobacillus</taxon>
    </lineage>
</organism>
<sequence length="327" mass="34471">MKKLTNVLKSQYPIICGPMAWTSMSALVGAVTNAGGFGVLGVGFAPNDVVKQQIEATRALTAGEFAINVTLSRAADENIERITELAAANHLQYIYADNFEGLDRDFTQKWFDRWHAQGMTVLTKVATVQEAVIADACAADVIIAKGREGGGHMTTEGTLALVPQVVDATHHALVVASGGIADGRGFAAARALGAVGVEMGTVFMAATEGDIHENVKRAVIQAVDGDVVTTGASTGGPCWQLQNHLSDRLNQIERDHKMSDAAPLVAQAAASSLRIASTEGEIDEKGAVMAGQVVPLVKTIRPVKEILATVYDDGQQILQRLQASAEN</sequence>
<dbReference type="RefSeq" id="WP_225351243.1">
    <property type="nucleotide sequence ID" value="NZ_JZCR01000019.1"/>
</dbReference>
<dbReference type="Gene3D" id="3.20.20.70">
    <property type="entry name" value="Aldolase class I"/>
    <property type="match status" value="1"/>
</dbReference>
<dbReference type="CDD" id="cd04730">
    <property type="entry name" value="NPD_like"/>
    <property type="match status" value="1"/>
</dbReference>
<accession>A0A0F3RUX7</accession>
<dbReference type="Proteomes" id="UP000033491">
    <property type="component" value="Unassembled WGS sequence"/>
</dbReference>